<gene>
    <name evidence="10" type="ORF">OPV22_027504</name>
</gene>
<keyword evidence="4" id="KW-0547">Nucleotide-binding</keyword>
<dbReference type="GO" id="GO:0004674">
    <property type="term" value="F:protein serine/threonine kinase activity"/>
    <property type="evidence" value="ECO:0007669"/>
    <property type="project" value="UniProtKB-KW"/>
</dbReference>
<keyword evidence="11" id="KW-1185">Reference proteome</keyword>
<comment type="catalytic activity">
    <reaction evidence="8">
        <text>L-seryl-[protein] + ATP = O-phospho-L-seryl-[protein] + ADP + H(+)</text>
        <dbReference type="Rhea" id="RHEA:17989"/>
        <dbReference type="Rhea" id="RHEA-COMP:9863"/>
        <dbReference type="Rhea" id="RHEA-COMP:11604"/>
        <dbReference type="ChEBI" id="CHEBI:15378"/>
        <dbReference type="ChEBI" id="CHEBI:29999"/>
        <dbReference type="ChEBI" id="CHEBI:30616"/>
        <dbReference type="ChEBI" id="CHEBI:83421"/>
        <dbReference type="ChEBI" id="CHEBI:456216"/>
        <dbReference type="EC" id="2.7.11.1"/>
    </reaction>
</comment>
<evidence type="ECO:0000259" key="9">
    <source>
        <dbReference type="PROSITE" id="PS50011"/>
    </source>
</evidence>
<dbReference type="GO" id="GO:0005524">
    <property type="term" value="F:ATP binding"/>
    <property type="evidence" value="ECO:0007669"/>
    <property type="project" value="UniProtKB-KW"/>
</dbReference>
<reference evidence="10 11" key="1">
    <citation type="submission" date="2022-12" db="EMBL/GenBank/DDBJ databases">
        <title>Chromosome-scale assembly of the Ensete ventricosum genome.</title>
        <authorList>
            <person name="Dussert Y."/>
            <person name="Stocks J."/>
            <person name="Wendawek A."/>
            <person name="Woldeyes F."/>
            <person name="Nichols R.A."/>
            <person name="Borrell J.S."/>
        </authorList>
    </citation>
    <scope>NUCLEOTIDE SEQUENCE [LARGE SCALE GENOMIC DNA]</scope>
    <source>
        <strain evidence="11">cv. Maze</strain>
        <tissue evidence="10">Seeds</tissue>
    </source>
</reference>
<dbReference type="InterPro" id="IPR008271">
    <property type="entry name" value="Ser/Thr_kinase_AS"/>
</dbReference>
<evidence type="ECO:0000256" key="8">
    <source>
        <dbReference type="ARBA" id="ARBA00048679"/>
    </source>
</evidence>
<evidence type="ECO:0000256" key="1">
    <source>
        <dbReference type="ARBA" id="ARBA00012513"/>
    </source>
</evidence>
<evidence type="ECO:0000256" key="7">
    <source>
        <dbReference type="ARBA" id="ARBA00047899"/>
    </source>
</evidence>
<keyword evidence="5" id="KW-0418">Kinase</keyword>
<dbReference type="InterPro" id="IPR045766">
    <property type="entry name" value="MCAfunc"/>
</dbReference>
<dbReference type="Pfam" id="PF19584">
    <property type="entry name" value="MCAfunc"/>
    <property type="match status" value="1"/>
</dbReference>
<dbReference type="PANTHER" id="PTHR45621">
    <property type="entry name" value="OS01G0588500 PROTEIN-RELATED"/>
    <property type="match status" value="1"/>
</dbReference>
<dbReference type="Proteomes" id="UP001222027">
    <property type="component" value="Unassembled WGS sequence"/>
</dbReference>
<organism evidence="10 11">
    <name type="scientific">Ensete ventricosum</name>
    <name type="common">Abyssinian banana</name>
    <name type="synonym">Musa ensete</name>
    <dbReference type="NCBI Taxonomy" id="4639"/>
    <lineage>
        <taxon>Eukaryota</taxon>
        <taxon>Viridiplantae</taxon>
        <taxon>Streptophyta</taxon>
        <taxon>Embryophyta</taxon>
        <taxon>Tracheophyta</taxon>
        <taxon>Spermatophyta</taxon>
        <taxon>Magnoliopsida</taxon>
        <taxon>Liliopsida</taxon>
        <taxon>Zingiberales</taxon>
        <taxon>Musaceae</taxon>
        <taxon>Ensete</taxon>
    </lineage>
</organism>
<evidence type="ECO:0000256" key="4">
    <source>
        <dbReference type="ARBA" id="ARBA00022741"/>
    </source>
</evidence>
<keyword evidence="2" id="KW-0723">Serine/threonine-protein kinase</keyword>
<dbReference type="SUPFAM" id="SSF56112">
    <property type="entry name" value="Protein kinase-like (PK-like)"/>
    <property type="match status" value="1"/>
</dbReference>
<dbReference type="InterPro" id="IPR050823">
    <property type="entry name" value="Plant_Ser_Thr_Prot_Kinase"/>
</dbReference>
<dbReference type="InterPro" id="IPR011009">
    <property type="entry name" value="Kinase-like_dom_sf"/>
</dbReference>
<dbReference type="SMART" id="SM00220">
    <property type="entry name" value="S_TKc"/>
    <property type="match status" value="1"/>
</dbReference>
<dbReference type="PROSITE" id="PS50011">
    <property type="entry name" value="PROTEIN_KINASE_DOM"/>
    <property type="match status" value="1"/>
</dbReference>
<evidence type="ECO:0000313" key="10">
    <source>
        <dbReference type="EMBL" id="KAJ8464952.1"/>
    </source>
</evidence>
<evidence type="ECO:0000256" key="3">
    <source>
        <dbReference type="ARBA" id="ARBA00022679"/>
    </source>
</evidence>
<dbReference type="Gene3D" id="1.10.510.10">
    <property type="entry name" value="Transferase(Phosphotransferase) domain 1"/>
    <property type="match status" value="1"/>
</dbReference>
<evidence type="ECO:0000256" key="2">
    <source>
        <dbReference type="ARBA" id="ARBA00022527"/>
    </source>
</evidence>
<protein>
    <recommendedName>
        <fullName evidence="1">non-specific serine/threonine protein kinase</fullName>
        <ecNumber evidence="1">2.7.11.1</ecNumber>
    </recommendedName>
</protein>
<dbReference type="EC" id="2.7.11.1" evidence="1"/>
<accession>A0AAV8P5E2</accession>
<sequence>MASSWGYVGDVAGVAQLVGVDAVSLIRMIIKLRMSELREHRCTREPLELLEDALRRSYTLVNSCHDRSYLYLLAMGWDIAKQLRSAQDEIARYLDLIPLITLVDIQRVKEEKENIRGDQHEYTLDGVEKKVQDPLSNPGRLIAETESNTKITTSNKHGLGISDVFCRIFKFKELQSATMDFSDENLLGQGGFGRVYRGCVSTNSLNAATSGCGFLRNGKEASSGLGTAIAVKRLQFSSQGMQETFWAEVKCLGKLSHPNVIKLFGYCSEKKKGFLLVYELMKNGCLDALLFNNLQPLSWDLRIKIAVGVARGLAFLHASFIIHRDVKCSNILLDSNFNPKLSDFGLTTDGPTDRDSYVKDRICGTIGYIAPEHIKSGLVNHKIDVYGFGVVLLEMLSGKSVHKIMRASKENSQTSQPSEEISEDVRQITGQNEVEIFISSCLSDYTKLHRMMEPSLNGQYPLRAALLAAQLAQRCVSADPTGRPSMEEAVKTLEQIQTMGMSPTNLVPTNVSDPCPFLHDIHFSDSRVMVHEPAPFDADVELSFSRCR</sequence>
<keyword evidence="6" id="KW-0067">ATP-binding</keyword>
<dbReference type="PROSITE" id="PS00108">
    <property type="entry name" value="PROTEIN_KINASE_ST"/>
    <property type="match status" value="1"/>
</dbReference>
<dbReference type="InterPro" id="IPR036537">
    <property type="entry name" value="Adaptor_Cbl_N_dom_sf"/>
</dbReference>
<dbReference type="AlphaFoldDB" id="A0AAV8P5E2"/>
<dbReference type="Gene3D" id="1.20.930.20">
    <property type="entry name" value="Adaptor protein Cbl, N-terminal domain"/>
    <property type="match status" value="1"/>
</dbReference>
<comment type="caution">
    <text evidence="10">The sequence shown here is derived from an EMBL/GenBank/DDBJ whole genome shotgun (WGS) entry which is preliminary data.</text>
</comment>
<dbReference type="EMBL" id="JAQQAF010000008">
    <property type="protein sequence ID" value="KAJ8464952.1"/>
    <property type="molecule type" value="Genomic_DNA"/>
</dbReference>
<dbReference type="GO" id="GO:0007166">
    <property type="term" value="P:cell surface receptor signaling pathway"/>
    <property type="evidence" value="ECO:0007669"/>
    <property type="project" value="InterPro"/>
</dbReference>
<dbReference type="Gene3D" id="3.30.200.20">
    <property type="entry name" value="Phosphorylase Kinase, domain 1"/>
    <property type="match status" value="1"/>
</dbReference>
<keyword evidence="3" id="KW-0808">Transferase</keyword>
<dbReference type="Pfam" id="PF07714">
    <property type="entry name" value="PK_Tyr_Ser-Thr"/>
    <property type="match status" value="1"/>
</dbReference>
<feature type="domain" description="Protein kinase" evidence="9">
    <location>
        <begin position="181"/>
        <end position="496"/>
    </location>
</feature>
<name>A0AAV8P5E2_ENSVE</name>
<proteinExistence type="predicted"/>
<evidence type="ECO:0000256" key="5">
    <source>
        <dbReference type="ARBA" id="ARBA00022777"/>
    </source>
</evidence>
<dbReference type="InterPro" id="IPR000719">
    <property type="entry name" value="Prot_kinase_dom"/>
</dbReference>
<comment type="catalytic activity">
    <reaction evidence="7">
        <text>L-threonyl-[protein] + ATP = O-phospho-L-threonyl-[protein] + ADP + H(+)</text>
        <dbReference type="Rhea" id="RHEA:46608"/>
        <dbReference type="Rhea" id="RHEA-COMP:11060"/>
        <dbReference type="Rhea" id="RHEA-COMP:11605"/>
        <dbReference type="ChEBI" id="CHEBI:15378"/>
        <dbReference type="ChEBI" id="CHEBI:30013"/>
        <dbReference type="ChEBI" id="CHEBI:30616"/>
        <dbReference type="ChEBI" id="CHEBI:61977"/>
        <dbReference type="ChEBI" id="CHEBI:456216"/>
        <dbReference type="EC" id="2.7.11.1"/>
    </reaction>
</comment>
<evidence type="ECO:0000313" key="11">
    <source>
        <dbReference type="Proteomes" id="UP001222027"/>
    </source>
</evidence>
<evidence type="ECO:0000256" key="6">
    <source>
        <dbReference type="ARBA" id="ARBA00022840"/>
    </source>
</evidence>
<dbReference type="FunFam" id="1.10.510.10:FF:001023">
    <property type="entry name" value="Os07g0541700 protein"/>
    <property type="match status" value="1"/>
</dbReference>
<dbReference type="InterPro" id="IPR001245">
    <property type="entry name" value="Ser-Thr/Tyr_kinase_cat_dom"/>
</dbReference>